<organism evidence="1 2">
    <name type="scientific">Leifsonia soli</name>
    <dbReference type="NCBI Taxonomy" id="582665"/>
    <lineage>
        <taxon>Bacteria</taxon>
        <taxon>Bacillati</taxon>
        <taxon>Actinomycetota</taxon>
        <taxon>Actinomycetes</taxon>
        <taxon>Micrococcales</taxon>
        <taxon>Microbacteriaceae</taxon>
        <taxon>Leifsonia</taxon>
    </lineage>
</organism>
<proteinExistence type="predicted"/>
<reference evidence="1 2" key="1">
    <citation type="submission" date="2020-07" db="EMBL/GenBank/DDBJ databases">
        <title>Sequencing the genomes of 1000 actinobacteria strains.</title>
        <authorList>
            <person name="Klenk H.-P."/>
        </authorList>
    </citation>
    <scope>NUCLEOTIDE SEQUENCE [LARGE SCALE GENOMIC DNA]</scope>
    <source>
        <strain evidence="1 2">DSM 23871</strain>
    </source>
</reference>
<dbReference type="EMBL" id="JACCBJ010000001">
    <property type="protein sequence ID" value="NYD74924.1"/>
    <property type="molecule type" value="Genomic_DNA"/>
</dbReference>
<keyword evidence="2" id="KW-1185">Reference proteome</keyword>
<dbReference type="Gene3D" id="3.30.300.20">
    <property type="match status" value="1"/>
</dbReference>
<evidence type="ECO:0000313" key="1">
    <source>
        <dbReference type="EMBL" id="NYD74924.1"/>
    </source>
</evidence>
<dbReference type="InterPro" id="IPR036102">
    <property type="entry name" value="OsmC/Ohrsf"/>
</dbReference>
<dbReference type="AlphaFoldDB" id="A0A852T2M0"/>
<sequence>MSAPTLTYSVRARSTAHGAAQVDAGSETIRFDSSWASGATGLPGPAELLASSFAACLLKNLERAGRLLDFHYGSAEVEVTARRQDDPPRFVEIVYELRVATDEPARRCELVHRNLQKYGTVYNTLAAVCDVHGSLVAEAHRTE</sequence>
<dbReference type="RefSeq" id="WP_179456976.1">
    <property type="nucleotide sequence ID" value="NZ_BAAAPX010000001.1"/>
</dbReference>
<accession>A0A852T2M0</accession>
<comment type="caution">
    <text evidence="1">The sequence shown here is derived from an EMBL/GenBank/DDBJ whole genome shotgun (WGS) entry which is preliminary data.</text>
</comment>
<evidence type="ECO:0000313" key="2">
    <source>
        <dbReference type="Proteomes" id="UP000589620"/>
    </source>
</evidence>
<name>A0A852T2M0_9MICO</name>
<dbReference type="InterPro" id="IPR003718">
    <property type="entry name" value="OsmC/Ohr_fam"/>
</dbReference>
<dbReference type="InterPro" id="IPR015946">
    <property type="entry name" value="KH_dom-like_a/b"/>
</dbReference>
<dbReference type="SUPFAM" id="SSF82784">
    <property type="entry name" value="OsmC-like"/>
    <property type="match status" value="1"/>
</dbReference>
<dbReference type="Pfam" id="PF02566">
    <property type="entry name" value="OsmC"/>
    <property type="match status" value="1"/>
</dbReference>
<dbReference type="Proteomes" id="UP000589620">
    <property type="component" value="Unassembled WGS sequence"/>
</dbReference>
<gene>
    <name evidence="1" type="ORF">BJ963_002443</name>
</gene>
<protein>
    <submittedName>
        <fullName evidence="1">Putative OsmC-like protein</fullName>
    </submittedName>
</protein>